<accession>H1PTQ1</accession>
<dbReference type="Proteomes" id="UP000003233">
    <property type="component" value="Unassembled WGS sequence"/>
</dbReference>
<organism evidence="2 3">
    <name type="scientific">Fusobacterium ulcerans 12-1B</name>
    <dbReference type="NCBI Taxonomy" id="457404"/>
    <lineage>
        <taxon>Bacteria</taxon>
        <taxon>Fusobacteriati</taxon>
        <taxon>Fusobacteriota</taxon>
        <taxon>Fusobacteriia</taxon>
        <taxon>Fusobacteriales</taxon>
        <taxon>Fusobacteriaceae</taxon>
        <taxon>Fusobacterium</taxon>
    </lineage>
</organism>
<keyword evidence="3" id="KW-1185">Reference proteome</keyword>
<comment type="caution">
    <text evidence="2">The sequence shown here is derived from an EMBL/GenBank/DDBJ whole genome shotgun (WGS) entry which is preliminary data.</text>
</comment>
<proteinExistence type="predicted"/>
<name>H1PTQ1_9FUSO</name>
<dbReference type="AlphaFoldDB" id="H1PTQ1"/>
<evidence type="ECO:0000313" key="2">
    <source>
        <dbReference type="EMBL" id="EHO80721.1"/>
    </source>
</evidence>
<dbReference type="InterPro" id="IPR022225">
    <property type="entry name" value="Phage_tail_fibre_N"/>
</dbReference>
<gene>
    <name evidence="2" type="ORF">HMPREF0402_01794</name>
</gene>
<dbReference type="PATRIC" id="fig|457404.5.peg.2307"/>
<reference evidence="2 3" key="1">
    <citation type="submission" date="2012-07" db="EMBL/GenBank/DDBJ databases">
        <title>The Genome Sequence of Fusobacterium ulcerans 12_1B.</title>
        <authorList>
            <consortium name="The Broad Institute Genome Sequencing Platform"/>
            <person name="Earl A."/>
            <person name="Ward D."/>
            <person name="Feldgarden M."/>
            <person name="Gevers D."/>
            <person name="Strauss J."/>
            <person name="Ambrose C.E."/>
            <person name="Allen-Vercoe E."/>
            <person name="Walker B."/>
            <person name="Young S.K."/>
            <person name="Zeng Q."/>
            <person name="Gargeya S."/>
            <person name="Fitzgerald M."/>
            <person name="Haas B."/>
            <person name="Abouelleil A."/>
            <person name="Alvarado L."/>
            <person name="Arachchi H.M."/>
            <person name="Berlin A.M."/>
            <person name="Chapman S.B."/>
            <person name="Goldberg J."/>
            <person name="Griggs A."/>
            <person name="Gujja S."/>
            <person name="Hansen M."/>
            <person name="Howarth C."/>
            <person name="Imamovic A."/>
            <person name="Larimer J."/>
            <person name="McCowen C."/>
            <person name="Montmayeur A."/>
            <person name="Murphy C."/>
            <person name="Neiman D."/>
            <person name="Pearson M."/>
            <person name="Priest M."/>
            <person name="Roberts A."/>
            <person name="Saif S."/>
            <person name="Shea T."/>
            <person name="Sisk P."/>
            <person name="Sykes S."/>
            <person name="Wortman J."/>
            <person name="Nusbaum C."/>
            <person name="Birren B."/>
        </authorList>
    </citation>
    <scope>NUCLEOTIDE SEQUENCE [LARGE SCALE GENOMIC DNA]</scope>
    <source>
        <strain evidence="2 3">12_1B</strain>
    </source>
</reference>
<dbReference type="RefSeq" id="WP_008697335.1">
    <property type="nucleotide sequence ID" value="NZ_KE161008.1"/>
</dbReference>
<sequence length="361" mass="40570">MGYNGLTNFGIEYQARMTAENKPVTLTKVRVGNGSIPASQTGATTTNLYSYKKEVEILAKEQVENAVKLQILLNNLDQEIGFYVKELGVYVQDGAEEKLYWYINKDNPSYLDDKNVPSKHRYNLFLEVTNVETIIINFTGQGLLADKKYVDDSIADFESGYNATINELRTSINSNLASGTLPTSLNSGEKIYKALQGNGGLKFDENLLYLNDSGVKKTGYYYLDRLTEGIFECIEQTETMVNNSSLFKNISNKANSDKLENLFKVLYDGEGISSFTIPENFRCYTYFLVNVYTVKTALFDGTSTYLIQNNNKERVCQYGFYNASTAGGQGYNHISFKNWIITKSNSATVSIFLITNIIALF</sequence>
<protein>
    <recommendedName>
        <fullName evidence="1">Phage tail fibre protein N-terminal domain-containing protein</fullName>
    </recommendedName>
</protein>
<feature type="domain" description="Phage tail fibre protein N-terminal" evidence="1">
    <location>
        <begin position="6"/>
        <end position="95"/>
    </location>
</feature>
<evidence type="ECO:0000313" key="3">
    <source>
        <dbReference type="Proteomes" id="UP000003233"/>
    </source>
</evidence>
<dbReference type="HOGENOM" id="CLU_766746_0_0_0"/>
<dbReference type="EMBL" id="AGWJ02000021">
    <property type="protein sequence ID" value="EHO80721.1"/>
    <property type="molecule type" value="Genomic_DNA"/>
</dbReference>
<dbReference type="Pfam" id="PF12571">
    <property type="entry name" value="Phage_tail_fib"/>
    <property type="match status" value="1"/>
</dbReference>
<evidence type="ECO:0000259" key="1">
    <source>
        <dbReference type="Pfam" id="PF12571"/>
    </source>
</evidence>
<dbReference type="BioCyc" id="FSP457404-HMP:GTSQ-1804-MONOMER"/>